<reference evidence="1 2" key="1">
    <citation type="submission" date="2019-01" db="EMBL/GenBank/DDBJ databases">
        <title>Draft genome sequences of three monokaryotic isolates of the white-rot basidiomycete fungus Dichomitus squalens.</title>
        <authorList>
            <consortium name="DOE Joint Genome Institute"/>
            <person name="Lopez S.C."/>
            <person name="Andreopoulos B."/>
            <person name="Pangilinan J."/>
            <person name="Lipzen A."/>
            <person name="Riley R."/>
            <person name="Ahrendt S."/>
            <person name="Ng V."/>
            <person name="Barry K."/>
            <person name="Daum C."/>
            <person name="Grigoriev I.V."/>
            <person name="Hilden K.S."/>
            <person name="Makela M.R."/>
            <person name="de Vries R.P."/>
        </authorList>
    </citation>
    <scope>NUCLEOTIDE SEQUENCE [LARGE SCALE GENOMIC DNA]</scope>
    <source>
        <strain evidence="1 2">CBS 464.89</strain>
    </source>
</reference>
<dbReference type="EMBL" id="ML145109">
    <property type="protein sequence ID" value="TBU59922.1"/>
    <property type="molecule type" value="Genomic_DNA"/>
</dbReference>
<accession>A0A4Q9PYR0</accession>
<sequence>MLRVSITLITDGPHVIVRRPSYIASAVIAARNIIVMTMAGRGTRKRDCEARLRGSCWGIRCWRSGSTLHETCFVEPMVRRGC</sequence>
<dbReference type="Proteomes" id="UP000292082">
    <property type="component" value="Unassembled WGS sequence"/>
</dbReference>
<evidence type="ECO:0000313" key="2">
    <source>
        <dbReference type="Proteomes" id="UP000292082"/>
    </source>
</evidence>
<keyword evidence="2" id="KW-1185">Reference proteome</keyword>
<name>A0A4Q9PYR0_9APHY</name>
<proteinExistence type="predicted"/>
<evidence type="ECO:0000313" key="1">
    <source>
        <dbReference type="EMBL" id="TBU59922.1"/>
    </source>
</evidence>
<dbReference type="AlphaFoldDB" id="A0A4Q9PYR0"/>
<protein>
    <submittedName>
        <fullName evidence="1">Uncharacterized protein</fullName>
    </submittedName>
</protein>
<gene>
    <name evidence="1" type="ORF">BD310DRAFT_957965</name>
</gene>
<organism evidence="1 2">
    <name type="scientific">Dichomitus squalens</name>
    <dbReference type="NCBI Taxonomy" id="114155"/>
    <lineage>
        <taxon>Eukaryota</taxon>
        <taxon>Fungi</taxon>
        <taxon>Dikarya</taxon>
        <taxon>Basidiomycota</taxon>
        <taxon>Agaricomycotina</taxon>
        <taxon>Agaricomycetes</taxon>
        <taxon>Polyporales</taxon>
        <taxon>Polyporaceae</taxon>
        <taxon>Dichomitus</taxon>
    </lineage>
</organism>